<feature type="region of interest" description="Disordered" evidence="4">
    <location>
        <begin position="75"/>
        <end position="121"/>
    </location>
</feature>
<dbReference type="Pfam" id="PF00135">
    <property type="entry name" value="COesterase"/>
    <property type="match status" value="1"/>
</dbReference>
<comment type="similarity">
    <text evidence="1 3">Belongs to the type-B carboxylesterase/lipase family.</text>
</comment>
<dbReference type="Gene3D" id="3.40.50.1820">
    <property type="entry name" value="alpha/beta hydrolase"/>
    <property type="match status" value="1"/>
</dbReference>
<evidence type="ECO:0000259" key="5">
    <source>
        <dbReference type="Pfam" id="PF00135"/>
    </source>
</evidence>
<dbReference type="PANTHER" id="PTHR11559">
    <property type="entry name" value="CARBOXYLESTERASE"/>
    <property type="match status" value="1"/>
</dbReference>
<name>A0ABP9NUG2_9PSEU</name>
<dbReference type="SUPFAM" id="SSF53474">
    <property type="entry name" value="alpha/beta-Hydrolases"/>
    <property type="match status" value="1"/>
</dbReference>
<feature type="domain" description="Carboxylesterase type B" evidence="5">
    <location>
        <begin position="43"/>
        <end position="543"/>
    </location>
</feature>
<feature type="region of interest" description="Disordered" evidence="4">
    <location>
        <begin position="20"/>
        <end position="40"/>
    </location>
</feature>
<organism evidence="6 7">
    <name type="scientific">Pseudonocardia adelaidensis</name>
    <dbReference type="NCBI Taxonomy" id="648754"/>
    <lineage>
        <taxon>Bacteria</taxon>
        <taxon>Bacillati</taxon>
        <taxon>Actinomycetota</taxon>
        <taxon>Actinomycetes</taxon>
        <taxon>Pseudonocardiales</taxon>
        <taxon>Pseudonocardiaceae</taxon>
        <taxon>Pseudonocardia</taxon>
    </lineage>
</organism>
<dbReference type="InterPro" id="IPR050309">
    <property type="entry name" value="Type-B_Carboxylest/Lipase"/>
</dbReference>
<dbReference type="EC" id="3.1.1.-" evidence="3"/>
<evidence type="ECO:0000256" key="4">
    <source>
        <dbReference type="SAM" id="MobiDB-lite"/>
    </source>
</evidence>
<protein>
    <recommendedName>
        <fullName evidence="3">Carboxylic ester hydrolase</fullName>
        <ecNumber evidence="3">3.1.1.-</ecNumber>
    </recommendedName>
</protein>
<sequence length="546" mass="57528">MRKLLVGVAVAMVAMECAGPGAAPSPPSIGQDALPGNPKSQDDVVVQIDSGAVRGVVADDYRLFQGIPFARPPVGELRWQSPQEPDEWAGVRDATKGGSPCAQLPPGGAEPGGAKASGPAAQAGSEDCLYLNVTTPRTTQDELKPVIVWLHGGGLSIGSANDDDARRLARRGDVVVVSPEYRLSVFGFFGHPDLDGSGGFGLEDQQAALRWVKRNAAAFGGDPERVTLMGISGGSQAVCMHLTAPASRGLFERAFLQSGSCSMTIHPNGYQLNDPGGGPLVSLADAEQRGATVATTLGCADPGTAIACMRTKSPAELLTSWQGATIQTPAAFGGRVLPTDPRVALARGDLHRVPVITGTTRDESTLNSYSLPQPFTDERYRSLLDTSFGAQAETIAVAYPSSGYASPAQAWSTVATDRIWACPQLTDAQSLARWTPTYMYSFADQNAPPGYFKFPDGVPSGAFHSSDLAYYFDVAGFETTFTPDQERLIQEMIGYLSRFAATGNPNGADLPPWKPLHGSNAQSLAPAAIEQVDVAAEHNCAFWTGL</sequence>
<dbReference type="InterPro" id="IPR019826">
    <property type="entry name" value="Carboxylesterase_B_AS"/>
</dbReference>
<keyword evidence="2 3" id="KW-0378">Hydrolase</keyword>
<gene>
    <name evidence="6" type="ORF">GCM10023320_62460</name>
</gene>
<keyword evidence="7" id="KW-1185">Reference proteome</keyword>
<proteinExistence type="inferred from homology"/>
<evidence type="ECO:0000256" key="2">
    <source>
        <dbReference type="ARBA" id="ARBA00022801"/>
    </source>
</evidence>
<dbReference type="Proteomes" id="UP001500804">
    <property type="component" value="Unassembled WGS sequence"/>
</dbReference>
<evidence type="ECO:0000313" key="6">
    <source>
        <dbReference type="EMBL" id="GAA5134530.1"/>
    </source>
</evidence>
<feature type="compositionally biased region" description="Low complexity" evidence="4">
    <location>
        <begin position="112"/>
        <end position="121"/>
    </location>
</feature>
<keyword evidence="3" id="KW-0732">Signal</keyword>
<dbReference type="InterPro" id="IPR002018">
    <property type="entry name" value="CarbesteraseB"/>
</dbReference>
<evidence type="ECO:0000256" key="3">
    <source>
        <dbReference type="RuleBase" id="RU361235"/>
    </source>
</evidence>
<evidence type="ECO:0000256" key="1">
    <source>
        <dbReference type="ARBA" id="ARBA00005964"/>
    </source>
</evidence>
<comment type="caution">
    <text evidence="6">The sequence shown here is derived from an EMBL/GenBank/DDBJ whole genome shotgun (WGS) entry which is preliminary data.</text>
</comment>
<dbReference type="PROSITE" id="PS00122">
    <property type="entry name" value="CARBOXYLESTERASE_B_1"/>
    <property type="match status" value="1"/>
</dbReference>
<feature type="signal peptide" evidence="3">
    <location>
        <begin position="1"/>
        <end position="22"/>
    </location>
</feature>
<reference evidence="7" key="1">
    <citation type="journal article" date="2019" name="Int. J. Syst. Evol. Microbiol.">
        <title>The Global Catalogue of Microorganisms (GCM) 10K type strain sequencing project: providing services to taxonomists for standard genome sequencing and annotation.</title>
        <authorList>
            <consortium name="The Broad Institute Genomics Platform"/>
            <consortium name="The Broad Institute Genome Sequencing Center for Infectious Disease"/>
            <person name="Wu L."/>
            <person name="Ma J."/>
        </authorList>
    </citation>
    <scope>NUCLEOTIDE SEQUENCE [LARGE SCALE GENOMIC DNA]</scope>
    <source>
        <strain evidence="7">JCM 18302</strain>
    </source>
</reference>
<accession>A0ABP9NUG2</accession>
<evidence type="ECO:0000313" key="7">
    <source>
        <dbReference type="Proteomes" id="UP001500804"/>
    </source>
</evidence>
<dbReference type="EMBL" id="BAABJO010000030">
    <property type="protein sequence ID" value="GAA5134530.1"/>
    <property type="molecule type" value="Genomic_DNA"/>
</dbReference>
<feature type="chain" id="PRO_5044956021" description="Carboxylic ester hydrolase" evidence="3">
    <location>
        <begin position="23"/>
        <end position="546"/>
    </location>
</feature>
<dbReference type="InterPro" id="IPR029058">
    <property type="entry name" value="AB_hydrolase_fold"/>
</dbReference>